<feature type="transmembrane region" description="Helical" evidence="2">
    <location>
        <begin position="1142"/>
        <end position="1160"/>
    </location>
</feature>
<dbReference type="EMBL" id="CAMXCT020005846">
    <property type="protein sequence ID" value="CAL1166778.1"/>
    <property type="molecule type" value="Genomic_DNA"/>
</dbReference>
<keyword evidence="2" id="KW-0812">Transmembrane</keyword>
<feature type="transmembrane region" description="Helical" evidence="2">
    <location>
        <begin position="1029"/>
        <end position="1048"/>
    </location>
</feature>
<comment type="caution">
    <text evidence="3">The sequence shown here is derived from an EMBL/GenBank/DDBJ whole genome shotgun (WGS) entry which is preliminary data.</text>
</comment>
<evidence type="ECO:0000256" key="1">
    <source>
        <dbReference type="ARBA" id="ARBA00022737"/>
    </source>
</evidence>
<dbReference type="Proteomes" id="UP001152797">
    <property type="component" value="Unassembled WGS sequence"/>
</dbReference>
<keyword evidence="5" id="KW-1185">Reference proteome</keyword>
<evidence type="ECO:0000313" key="3">
    <source>
        <dbReference type="EMBL" id="CAI4013403.1"/>
    </source>
</evidence>
<feature type="transmembrane region" description="Helical" evidence="2">
    <location>
        <begin position="1111"/>
        <end position="1130"/>
    </location>
</feature>
<dbReference type="EMBL" id="CAMXCT030005846">
    <property type="protein sequence ID" value="CAL4800715.1"/>
    <property type="molecule type" value="Genomic_DNA"/>
</dbReference>
<dbReference type="Gene3D" id="1.25.40.10">
    <property type="entry name" value="Tetratricopeptide repeat domain"/>
    <property type="match status" value="2"/>
</dbReference>
<gene>
    <name evidence="3" type="ORF">C1SCF055_LOCUS38375</name>
</gene>
<dbReference type="PANTHER" id="PTHR47936:SF1">
    <property type="entry name" value="PENTATRICOPEPTIDE REPEAT-CONTAINING PROTEIN GUN1, CHLOROPLASTIC"/>
    <property type="match status" value="1"/>
</dbReference>
<reference evidence="3" key="1">
    <citation type="submission" date="2022-10" db="EMBL/GenBank/DDBJ databases">
        <authorList>
            <person name="Chen Y."/>
            <person name="Dougan E. K."/>
            <person name="Chan C."/>
            <person name="Rhodes N."/>
            <person name="Thang M."/>
        </authorList>
    </citation>
    <scope>NUCLEOTIDE SEQUENCE</scope>
</reference>
<dbReference type="InterPro" id="IPR011990">
    <property type="entry name" value="TPR-like_helical_dom_sf"/>
</dbReference>
<dbReference type="PANTHER" id="PTHR47936">
    <property type="entry name" value="PPR_LONG DOMAIN-CONTAINING PROTEIN"/>
    <property type="match status" value="1"/>
</dbReference>
<feature type="transmembrane region" description="Helical" evidence="2">
    <location>
        <begin position="958"/>
        <end position="974"/>
    </location>
</feature>
<organism evidence="3">
    <name type="scientific">Cladocopium goreaui</name>
    <dbReference type="NCBI Taxonomy" id="2562237"/>
    <lineage>
        <taxon>Eukaryota</taxon>
        <taxon>Sar</taxon>
        <taxon>Alveolata</taxon>
        <taxon>Dinophyceae</taxon>
        <taxon>Suessiales</taxon>
        <taxon>Symbiodiniaceae</taxon>
        <taxon>Cladocopium</taxon>
    </lineage>
</organism>
<dbReference type="EMBL" id="CAMXCT010005846">
    <property type="protein sequence ID" value="CAI4013403.1"/>
    <property type="molecule type" value="Genomic_DNA"/>
</dbReference>
<feature type="transmembrane region" description="Helical" evidence="2">
    <location>
        <begin position="1005"/>
        <end position="1023"/>
    </location>
</feature>
<protein>
    <submittedName>
        <fullName evidence="3">Uncharacterized protein</fullName>
    </submittedName>
</protein>
<proteinExistence type="predicted"/>
<feature type="transmembrane region" description="Helical" evidence="2">
    <location>
        <begin position="610"/>
        <end position="632"/>
    </location>
</feature>
<accession>A0A9P1DNQ3</accession>
<feature type="transmembrane region" description="Helical" evidence="2">
    <location>
        <begin position="1267"/>
        <end position="1287"/>
    </location>
</feature>
<keyword evidence="2" id="KW-1133">Transmembrane helix</keyword>
<sequence length="1470" mass="158500">MSGKSLVGKSTARIREFAQQSTWHSGLAEIQKLHLNSVQCDTLLFNAGISLLERSGRWQHCIHLALEMPQSALARDIASYGTVLSAVSKRHCWLRAIDILHAAEDQHLQTNIISYNTAMNAAIRVDTWKGGIRILQAALLRSLQPSIISSNCAMTAEPSSWRRALESCGSICRQYSLQMDETSFGSSTSAFARGDCWQDCLNVLRVSMCNGRRLINTISINAAIGACIGVAAPWHMTSVLISSALRLQLRPDSSSRSSAANACSMAGRWRSSLAIFRAGDADDNLCFAAMRDAGRGYYWEEVWKLLGEMTSNGLRLEASRFSPILSSALGECGLWRRNCHLLSFLRFNAFNDAAAVAGTLAASICSSSWRLLLSSGARNAMLTTSAQLSAWQRCFWLLRDGSADLIGCFGAMAQLQRPETWLRCVETLWWISFGDRIHSSHLRVQPHHASYRSAVRAIGLGSGPPELAMNCWQAHPLDVDGTLTSATIWAFESNEVPWDPGRWPCKEWQCCGQEKLLGVTRMELLGAPVAPRLKLLYHGADDKAMGCDSCHCAAICCSPPSICSPSRDGEQTRLSQLSTAQAGCGRDLRGSRTAMHGGTATSIKNPTLDVFLTLALIFGAAAALGYVYPAAVQALGFRNRLRELVFAVFSACSILWFLAPSHWAQRVSSRLRPQALRCAAHGRNRAAAILLAAGDFSRFAVTAAQGFFAARLAVEALPPVASRLLPFIPFNASFMTSNRALKLMGPFLGPVASMAGWMTELVGILIRHHAWELLLVLAAAPASRFCFRALEPAPRRERPRTVGTRLREILRSSLSSSCLFLGLWGALSLGGRSLSAARWLSILCLTTAISSQVLHDFLARAVIRVHRLKLDSKALKGFVGGCMVNGQFSSFDGLEAQISTSSGELRIPAAVALKLARASAVGAPECQAEVPVAAVMAGMEVAKKALNPVSKKAKLKKLMALPVAAILITLAIKYHVFGRFLYAFAVSSCFGGASGRGLQSKYLSAYVLPPPLLVVLPLIIFSFDGPIGSASSLGMALGLAASCLKQLLQKPLRGAQVACASLDVAQDKATIVWRGNASTAEEVGAKIKEAAADDKAKDSLKKHHKKMRIRGMIFSFVSLVLLCGVVMWRPFVFSVEDAVSKVGARLLIFGLCSGLSLRLLQYAVIPQAARFALPSPLGALSAGPGKTVHWFLAVNSRTAAAAALTAFLLPRVGLLQKIAYHLQLVHQVEWMDAWVFQISTAYLGCVLSVQTAKALIRWLSFRSPGSLLGLCLAFLKATVLGCCSGTLTRCVLLATASPGPGLSGANGTSIATAVAVGMLAMPFFLAQDWLGRLSSRKGSYWVRRAAAGDLVPARLLNFEGHRAVLQPFESDEAIAVPAAELKGACRSELRPVRIHIPVESGTADEIEGSVRFSLKQQAGLLQRMPLQPQVRVSQDRTSIQVTGFLERSAHPDQARDIRSSLLLAAANAAC</sequence>
<evidence type="ECO:0000256" key="2">
    <source>
        <dbReference type="SAM" id="Phobius"/>
    </source>
</evidence>
<keyword evidence="2" id="KW-0472">Membrane</keyword>
<evidence type="ECO:0000313" key="5">
    <source>
        <dbReference type="Proteomes" id="UP001152797"/>
    </source>
</evidence>
<keyword evidence="1" id="KW-0677">Repeat</keyword>
<feature type="transmembrane region" description="Helical" evidence="2">
    <location>
        <begin position="1307"/>
        <end position="1326"/>
    </location>
</feature>
<dbReference type="OrthoDB" id="433706at2759"/>
<reference evidence="4" key="2">
    <citation type="submission" date="2024-04" db="EMBL/GenBank/DDBJ databases">
        <authorList>
            <person name="Chen Y."/>
            <person name="Shah S."/>
            <person name="Dougan E. K."/>
            <person name="Thang M."/>
            <person name="Chan C."/>
        </authorList>
    </citation>
    <scope>NUCLEOTIDE SEQUENCE [LARGE SCALE GENOMIC DNA]</scope>
</reference>
<feature type="transmembrane region" description="Helical" evidence="2">
    <location>
        <begin position="644"/>
        <end position="663"/>
    </location>
</feature>
<name>A0A9P1DNQ3_9DINO</name>
<evidence type="ECO:0000313" key="4">
    <source>
        <dbReference type="EMBL" id="CAL1166778.1"/>
    </source>
</evidence>